<organism evidence="13 14">
    <name type="scientific">Camellia sinensis var. sinensis</name>
    <name type="common">China tea</name>
    <dbReference type="NCBI Taxonomy" id="542762"/>
    <lineage>
        <taxon>Eukaryota</taxon>
        <taxon>Viridiplantae</taxon>
        <taxon>Streptophyta</taxon>
        <taxon>Embryophyta</taxon>
        <taxon>Tracheophyta</taxon>
        <taxon>Spermatophyta</taxon>
        <taxon>Magnoliopsida</taxon>
        <taxon>eudicotyledons</taxon>
        <taxon>Gunneridae</taxon>
        <taxon>Pentapetalae</taxon>
        <taxon>asterids</taxon>
        <taxon>Ericales</taxon>
        <taxon>Theaceae</taxon>
        <taxon>Camellia</taxon>
    </lineage>
</organism>
<comment type="subcellular location">
    <subcellularLocation>
        <location evidence="1">Cell membrane</location>
        <topology evidence="1">Single-pass type I membrane protein</topology>
    </subcellularLocation>
</comment>
<dbReference type="Gene3D" id="3.80.10.10">
    <property type="entry name" value="Ribonuclease Inhibitor"/>
    <property type="match status" value="2"/>
</dbReference>
<dbReference type="GO" id="GO:0006952">
    <property type="term" value="P:defense response"/>
    <property type="evidence" value="ECO:0007669"/>
    <property type="project" value="UniProtKB-ARBA"/>
</dbReference>
<feature type="signal peptide" evidence="11">
    <location>
        <begin position="1"/>
        <end position="24"/>
    </location>
</feature>
<dbReference type="SMART" id="SM00369">
    <property type="entry name" value="LRR_TYP"/>
    <property type="match status" value="3"/>
</dbReference>
<dbReference type="Pfam" id="PF08263">
    <property type="entry name" value="LRRNT_2"/>
    <property type="match status" value="1"/>
</dbReference>
<dbReference type="GO" id="GO:0005886">
    <property type="term" value="C:plasma membrane"/>
    <property type="evidence" value="ECO:0007669"/>
    <property type="project" value="UniProtKB-SubCell"/>
</dbReference>
<keyword evidence="6 11" id="KW-0732">Signal</keyword>
<proteinExistence type="inferred from homology"/>
<dbReference type="AlphaFoldDB" id="A0A4V3WLH4"/>
<evidence type="ECO:0000256" key="4">
    <source>
        <dbReference type="ARBA" id="ARBA00022614"/>
    </source>
</evidence>
<keyword evidence="8" id="KW-1133">Transmembrane helix</keyword>
<reference evidence="13 14" key="1">
    <citation type="journal article" date="2018" name="Proc. Natl. Acad. Sci. U.S.A.">
        <title>Draft genome sequence of Camellia sinensis var. sinensis provides insights into the evolution of the tea genome and tea quality.</title>
        <authorList>
            <person name="Wei C."/>
            <person name="Yang H."/>
            <person name="Wang S."/>
            <person name="Zhao J."/>
            <person name="Liu C."/>
            <person name="Gao L."/>
            <person name="Xia E."/>
            <person name="Lu Y."/>
            <person name="Tai Y."/>
            <person name="She G."/>
            <person name="Sun J."/>
            <person name="Cao H."/>
            <person name="Tong W."/>
            <person name="Gao Q."/>
            <person name="Li Y."/>
            <person name="Deng W."/>
            <person name="Jiang X."/>
            <person name="Wang W."/>
            <person name="Chen Q."/>
            <person name="Zhang S."/>
            <person name="Li H."/>
            <person name="Wu J."/>
            <person name="Wang P."/>
            <person name="Li P."/>
            <person name="Shi C."/>
            <person name="Zheng F."/>
            <person name="Jian J."/>
            <person name="Huang B."/>
            <person name="Shan D."/>
            <person name="Shi M."/>
            <person name="Fang C."/>
            <person name="Yue Y."/>
            <person name="Li F."/>
            <person name="Li D."/>
            <person name="Wei S."/>
            <person name="Han B."/>
            <person name="Jiang C."/>
            <person name="Yin Y."/>
            <person name="Xia T."/>
            <person name="Zhang Z."/>
            <person name="Bennetzen J.L."/>
            <person name="Zhao S."/>
            <person name="Wan X."/>
        </authorList>
    </citation>
    <scope>NUCLEOTIDE SEQUENCE [LARGE SCALE GENOMIC DNA]</scope>
    <source>
        <strain evidence="14">cv. Shuchazao</strain>
        <tissue evidence="13">Leaf</tissue>
    </source>
</reference>
<evidence type="ECO:0000256" key="9">
    <source>
        <dbReference type="ARBA" id="ARBA00023136"/>
    </source>
</evidence>
<dbReference type="SUPFAM" id="SSF52058">
    <property type="entry name" value="L domain-like"/>
    <property type="match status" value="1"/>
</dbReference>
<keyword evidence="10" id="KW-0325">Glycoprotein</keyword>
<protein>
    <recommendedName>
        <fullName evidence="12">Leucine-rich repeat-containing N-terminal plant-type domain-containing protein</fullName>
    </recommendedName>
</protein>
<comment type="similarity">
    <text evidence="2">Belongs to the RLP family.</text>
</comment>
<feature type="chain" id="PRO_5020865258" description="Leucine-rich repeat-containing N-terminal plant-type domain-containing protein" evidence="11">
    <location>
        <begin position="25"/>
        <end position="416"/>
    </location>
</feature>
<dbReference type="InterPro" id="IPR003591">
    <property type="entry name" value="Leu-rich_rpt_typical-subtyp"/>
</dbReference>
<keyword evidence="9" id="KW-0472">Membrane</keyword>
<evidence type="ECO:0000259" key="12">
    <source>
        <dbReference type="Pfam" id="PF08263"/>
    </source>
</evidence>
<keyword evidence="14" id="KW-1185">Reference proteome</keyword>
<keyword evidence="7" id="KW-0677">Repeat</keyword>
<evidence type="ECO:0000313" key="13">
    <source>
        <dbReference type="EMBL" id="THG04777.1"/>
    </source>
</evidence>
<accession>A0A4V3WLH4</accession>
<dbReference type="PROSITE" id="PS51450">
    <property type="entry name" value="LRR"/>
    <property type="match status" value="1"/>
</dbReference>
<dbReference type="InterPro" id="IPR013210">
    <property type="entry name" value="LRR_N_plant-typ"/>
</dbReference>
<keyword evidence="4" id="KW-0433">Leucine-rich repeat</keyword>
<dbReference type="Pfam" id="PF00560">
    <property type="entry name" value="LRR_1"/>
    <property type="match status" value="4"/>
</dbReference>
<evidence type="ECO:0000256" key="7">
    <source>
        <dbReference type="ARBA" id="ARBA00022737"/>
    </source>
</evidence>
<evidence type="ECO:0000256" key="5">
    <source>
        <dbReference type="ARBA" id="ARBA00022692"/>
    </source>
</evidence>
<dbReference type="GO" id="GO:0051707">
    <property type="term" value="P:response to other organism"/>
    <property type="evidence" value="ECO:0007669"/>
    <property type="project" value="UniProtKB-ARBA"/>
</dbReference>
<dbReference type="PANTHER" id="PTHR48063:SF98">
    <property type="entry name" value="LRR RECEPTOR-LIKE SERINE_THREONINE-PROTEIN KINASE FLS2"/>
    <property type="match status" value="1"/>
</dbReference>
<feature type="domain" description="Leucine-rich repeat-containing N-terminal plant-type" evidence="12">
    <location>
        <begin position="41"/>
        <end position="78"/>
    </location>
</feature>
<evidence type="ECO:0000256" key="10">
    <source>
        <dbReference type="ARBA" id="ARBA00023180"/>
    </source>
</evidence>
<dbReference type="Proteomes" id="UP000306102">
    <property type="component" value="Unassembled WGS sequence"/>
</dbReference>
<sequence>MFIMGSSSMRIAAIVFYLCFLTFATFHNCFCNGNSSIVCSKTEKQALLKFKQDLKDPSNRLSSWAGDDCCQWSGVVCDNFTGHVHEIHLDNADCNYNGNYPEYEACWLYHHLRYLDLSNAGFSRAIPHQLGNLTMMRYLDLSRNSVFLQGTFPEIELHLRGDNLHWVLGLLSLQPLDMSLVNLSTAVDWLEGISTFPSLVELHLAECDLKYSSPSTTINFTSIHILDFSVNYFGPSIPKWIFSLNHLVSLDISGWNFYGPIPNGIKNITSLKEFYASGNNLNSPLPKELFNLKDLVSLGLSFNNFQGSIPIGLLNMTSLRDLDLSNNFFTSLPNGLLSSLRCLELVILNQNHLQLQGVISGAIGNLTSLISLDMSHNQVEGNIPRSLGKLCKLKTIDLSYNKLGGEHSSKSRYRVT</sequence>
<evidence type="ECO:0000256" key="8">
    <source>
        <dbReference type="ARBA" id="ARBA00022989"/>
    </source>
</evidence>
<dbReference type="EMBL" id="SDRB02010710">
    <property type="protein sequence ID" value="THG04777.1"/>
    <property type="molecule type" value="Genomic_DNA"/>
</dbReference>
<dbReference type="FunFam" id="3.80.10.10:FF:000041">
    <property type="entry name" value="LRR receptor-like serine/threonine-protein kinase ERECTA"/>
    <property type="match status" value="1"/>
</dbReference>
<keyword evidence="3" id="KW-1003">Cell membrane</keyword>
<evidence type="ECO:0000256" key="11">
    <source>
        <dbReference type="SAM" id="SignalP"/>
    </source>
</evidence>
<evidence type="ECO:0000313" key="14">
    <source>
        <dbReference type="Proteomes" id="UP000306102"/>
    </source>
</evidence>
<gene>
    <name evidence="13" type="ORF">TEA_029605</name>
</gene>
<comment type="caution">
    <text evidence="13">The sequence shown here is derived from an EMBL/GenBank/DDBJ whole genome shotgun (WGS) entry which is preliminary data.</text>
</comment>
<name>A0A4V3WLH4_CAMSN</name>
<dbReference type="InterPro" id="IPR046956">
    <property type="entry name" value="RLP23-like"/>
</dbReference>
<dbReference type="PANTHER" id="PTHR48063">
    <property type="entry name" value="LRR RECEPTOR-LIKE KINASE"/>
    <property type="match status" value="1"/>
</dbReference>
<dbReference type="InterPro" id="IPR001611">
    <property type="entry name" value="Leu-rich_rpt"/>
</dbReference>
<keyword evidence="5" id="KW-0812">Transmembrane</keyword>
<dbReference type="InterPro" id="IPR032675">
    <property type="entry name" value="LRR_dom_sf"/>
</dbReference>
<evidence type="ECO:0000256" key="6">
    <source>
        <dbReference type="ARBA" id="ARBA00022729"/>
    </source>
</evidence>
<evidence type="ECO:0000256" key="2">
    <source>
        <dbReference type="ARBA" id="ARBA00009592"/>
    </source>
</evidence>
<evidence type="ECO:0000256" key="3">
    <source>
        <dbReference type="ARBA" id="ARBA00022475"/>
    </source>
</evidence>
<dbReference type="STRING" id="542762.A0A4V3WLH4"/>
<evidence type="ECO:0000256" key="1">
    <source>
        <dbReference type="ARBA" id="ARBA00004251"/>
    </source>
</evidence>